<evidence type="ECO:0000313" key="4">
    <source>
        <dbReference type="Proteomes" id="UP000181909"/>
    </source>
</evidence>
<dbReference type="GO" id="GO:0005694">
    <property type="term" value="C:chromosome"/>
    <property type="evidence" value="ECO:0007669"/>
    <property type="project" value="TreeGrafter"/>
</dbReference>
<feature type="domain" description="ParB/Spo0J HTH" evidence="2">
    <location>
        <begin position="150"/>
        <end position="256"/>
    </location>
</feature>
<sequence>MSVADRLGTGSSFGSVPRGRSARGRAKALVQGDVPAYELQRLRLAEVSPTPLNPRRNFGSDDDLTRFGEELRTAQLAACVAVSRDAYLRLWPEHEDTIGSCAFVLVNGERRYRSALHVALDVLDFVVRDDLAASREEFVDHLLKENLEREDFDVVERARGVLELVRVCSEESEKGARTRAAKRLGRDRSWVTNQLALLELPDELQTMLSRGSLPERDGRLLARRLKDEPGLDGASLLSYLKDTREQEARVRDEEKALLQQARQQKQVPAPQPPLDDAGTASTATPDEAPAAGTGGLPDGLLSADNKPLDSVTPGRVLSADNTLQEESAADASGSAASPPPAGAAAVLSADNKLEAPGSAGHSPALSAPQSGDVPAHATVLSADNTHAASAEDGGQGSGDGRSRLLVRQLGTSVREQARTLAAGLTPDELSQLLGELRAYV</sequence>
<evidence type="ECO:0000259" key="2">
    <source>
        <dbReference type="Pfam" id="PF17762"/>
    </source>
</evidence>
<dbReference type="GO" id="GO:0007059">
    <property type="term" value="P:chromosome segregation"/>
    <property type="evidence" value="ECO:0007669"/>
    <property type="project" value="TreeGrafter"/>
</dbReference>
<reference evidence="3 4" key="1">
    <citation type="submission" date="2016-11" db="EMBL/GenBank/DDBJ databases">
        <authorList>
            <person name="Jaros S."/>
            <person name="Januszkiewicz K."/>
            <person name="Wedrychowicz H."/>
        </authorList>
    </citation>
    <scope>NUCLEOTIDE SEQUENCE [LARGE SCALE GENOMIC DNA]</scope>
    <source>
        <strain evidence="3 4">OK807</strain>
    </source>
</reference>
<feature type="compositionally biased region" description="Low complexity" evidence="1">
    <location>
        <begin position="257"/>
        <end position="268"/>
    </location>
</feature>
<protein>
    <submittedName>
        <fullName evidence="3">Chromosome partitioning protein, ParB family</fullName>
    </submittedName>
</protein>
<dbReference type="GO" id="GO:0045881">
    <property type="term" value="P:positive regulation of sporulation resulting in formation of a cellular spore"/>
    <property type="evidence" value="ECO:0007669"/>
    <property type="project" value="TreeGrafter"/>
</dbReference>
<feature type="compositionally biased region" description="Low complexity" evidence="1">
    <location>
        <begin position="329"/>
        <end position="350"/>
    </location>
</feature>
<evidence type="ECO:0000313" key="3">
    <source>
        <dbReference type="EMBL" id="SFY41824.1"/>
    </source>
</evidence>
<feature type="region of interest" description="Disordered" evidence="1">
    <location>
        <begin position="247"/>
        <end position="373"/>
    </location>
</feature>
<dbReference type="PANTHER" id="PTHR33375:SF1">
    <property type="entry name" value="CHROMOSOME-PARTITIONING PROTEIN PARB-RELATED"/>
    <property type="match status" value="1"/>
</dbReference>
<dbReference type="EMBL" id="FPJO01000028">
    <property type="protein sequence ID" value="SFY41824.1"/>
    <property type="molecule type" value="Genomic_DNA"/>
</dbReference>
<evidence type="ECO:0000256" key="1">
    <source>
        <dbReference type="SAM" id="MobiDB-lite"/>
    </source>
</evidence>
<name>A0A1K2F3S7_STRAR</name>
<gene>
    <name evidence="3" type="ORF">SAMN02787144_102881</name>
</gene>
<dbReference type="PANTHER" id="PTHR33375">
    <property type="entry name" value="CHROMOSOME-PARTITIONING PROTEIN PARB-RELATED"/>
    <property type="match status" value="1"/>
</dbReference>
<proteinExistence type="predicted"/>
<dbReference type="Gene3D" id="1.10.10.2830">
    <property type="match status" value="1"/>
</dbReference>
<dbReference type="InterPro" id="IPR050336">
    <property type="entry name" value="Chromosome_partition/occlusion"/>
</dbReference>
<dbReference type="InterPro" id="IPR041468">
    <property type="entry name" value="HTH_ParB/Spo0J"/>
</dbReference>
<dbReference type="Proteomes" id="UP000181909">
    <property type="component" value="Unassembled WGS sequence"/>
</dbReference>
<dbReference type="AlphaFoldDB" id="A0A1K2F3S7"/>
<dbReference type="OrthoDB" id="70307at2"/>
<accession>A0A1K2F3S7</accession>
<dbReference type="Pfam" id="PF17762">
    <property type="entry name" value="HTH_ParB"/>
    <property type="match status" value="1"/>
</dbReference>
<dbReference type="RefSeq" id="WP_072488728.1">
    <property type="nucleotide sequence ID" value="NZ_CP108278.1"/>
</dbReference>
<dbReference type="SUPFAM" id="SSF109709">
    <property type="entry name" value="KorB DNA-binding domain-like"/>
    <property type="match status" value="1"/>
</dbReference>
<organism evidence="3 4">
    <name type="scientific">Streptomyces atratus</name>
    <dbReference type="NCBI Taxonomy" id="1893"/>
    <lineage>
        <taxon>Bacteria</taxon>
        <taxon>Bacillati</taxon>
        <taxon>Actinomycetota</taxon>
        <taxon>Actinomycetes</taxon>
        <taxon>Kitasatosporales</taxon>
        <taxon>Streptomycetaceae</taxon>
        <taxon>Streptomyces</taxon>
    </lineage>
</organism>
<feature type="compositionally biased region" description="Basic and acidic residues" evidence="1">
    <location>
        <begin position="247"/>
        <end position="256"/>
    </location>
</feature>
<dbReference type="STRING" id="1893.SAMN02787144_102881"/>